<evidence type="ECO:0000256" key="2">
    <source>
        <dbReference type="SAM" id="Phobius"/>
    </source>
</evidence>
<dbReference type="Proteomes" id="UP000316425">
    <property type="component" value="Unassembled WGS sequence"/>
</dbReference>
<evidence type="ECO:0000259" key="3">
    <source>
        <dbReference type="SMART" id="SM00228"/>
    </source>
</evidence>
<reference evidence="4 5" key="1">
    <citation type="submission" date="2019-07" db="EMBL/GenBank/DDBJ databases">
        <title>Allobacillus sp. nov. SKP isolated from shrimp paste of Euphausiacea.</title>
        <authorList>
            <person name="Kanchanasin P."/>
            <person name="Tanasupawat S."/>
            <person name="Shi W."/>
            <person name="Wu L."/>
            <person name="Ma J."/>
        </authorList>
    </citation>
    <scope>NUCLEOTIDE SEQUENCE [LARGE SCALE GENOMIC DNA]</scope>
    <source>
        <strain evidence="4 5">SKP4-8</strain>
    </source>
</reference>
<feature type="transmembrane region" description="Helical" evidence="2">
    <location>
        <begin position="105"/>
        <end position="123"/>
    </location>
</feature>
<keyword evidence="2" id="KW-1133">Transmembrane helix</keyword>
<feature type="transmembrane region" description="Helical" evidence="2">
    <location>
        <begin position="179"/>
        <end position="198"/>
    </location>
</feature>
<name>A0A556PR04_9BACI</name>
<dbReference type="InterPro" id="IPR001478">
    <property type="entry name" value="PDZ"/>
</dbReference>
<dbReference type="SUPFAM" id="SSF50156">
    <property type="entry name" value="PDZ domain-like"/>
    <property type="match status" value="1"/>
</dbReference>
<keyword evidence="2" id="KW-0472">Membrane</keyword>
<organism evidence="4 5">
    <name type="scientific">Allobacillus salarius</name>
    <dbReference type="NCBI Taxonomy" id="1955272"/>
    <lineage>
        <taxon>Bacteria</taxon>
        <taxon>Bacillati</taxon>
        <taxon>Bacillota</taxon>
        <taxon>Bacilli</taxon>
        <taxon>Bacillales</taxon>
        <taxon>Bacillaceae</taxon>
        <taxon>Allobacillus</taxon>
    </lineage>
</organism>
<evidence type="ECO:0000313" key="4">
    <source>
        <dbReference type="EMBL" id="TSJ66784.1"/>
    </source>
</evidence>
<dbReference type="InterPro" id="IPR036034">
    <property type="entry name" value="PDZ_sf"/>
</dbReference>
<dbReference type="AlphaFoldDB" id="A0A556PR04"/>
<feature type="domain" description="PDZ" evidence="3">
    <location>
        <begin position="275"/>
        <end position="366"/>
    </location>
</feature>
<dbReference type="RefSeq" id="WP_144087945.1">
    <property type="nucleotide sequence ID" value="NZ_VMHE01000003.1"/>
</dbReference>
<feature type="transmembrane region" description="Helical" evidence="2">
    <location>
        <begin position="135"/>
        <end position="158"/>
    </location>
</feature>
<sequence>MWMDWLVEIGLGILRVTWQPLLYAAIIFAFWTGYKRIEKERKQFGHRIFEMTAEWKGTWLTGLLFGLLLSGGILLAGGLISYEWMLFVSAITVLFLLFNQTRLLSPIYTVGISAITIWLLNFFDVTIINQTISDAIYAVDLVFVSYIMLALFLAEIILVATTKRSRTFPGLEKSDRGKFVGFHSAKRLMFVPFFVPIQGTALQLEQWLPWWPMFEMGSTTFSLMLFPAIIGFQQRFHSTLSDHGAKQLAKKLTLLFILLVALAVGLYIYPEWVYVFLGVAVVGRLVIQWATFVSESGKRSIYSPQPDGIKIVGIIPHSPADEMGLVVGEKIVRVHDQPVSNEHEFYEIMRVNQTYCKLSVKNLDGEIRFVQRPIYQNERHELGLVFVKEKPKFSLQPNLTEEIDLDEVVSATEKNQQKYHQADSPERFSTEWNNQDKLERSEAENQPKIEQSNDSFLDFLESDSDEQNQLESPEESPQEKLDVPNKRADRLTGPRHTEQEKIEEPKNHENKINEKALYEDELMSLIEELRGNEDDKKNE</sequence>
<feature type="transmembrane region" description="Helical" evidence="2">
    <location>
        <begin position="210"/>
        <end position="232"/>
    </location>
</feature>
<protein>
    <recommendedName>
        <fullName evidence="3">PDZ domain-containing protein</fullName>
    </recommendedName>
</protein>
<gene>
    <name evidence="4" type="ORF">FPQ13_03570</name>
</gene>
<evidence type="ECO:0000313" key="5">
    <source>
        <dbReference type="Proteomes" id="UP000316425"/>
    </source>
</evidence>
<feature type="transmembrane region" description="Helical" evidence="2">
    <location>
        <begin position="58"/>
        <end position="76"/>
    </location>
</feature>
<evidence type="ECO:0000256" key="1">
    <source>
        <dbReference type="SAM" id="MobiDB-lite"/>
    </source>
</evidence>
<feature type="compositionally biased region" description="Basic and acidic residues" evidence="1">
    <location>
        <begin position="477"/>
        <end position="516"/>
    </location>
</feature>
<feature type="transmembrane region" description="Helical" evidence="2">
    <location>
        <begin position="20"/>
        <end position="37"/>
    </location>
</feature>
<comment type="caution">
    <text evidence="4">The sequence shown here is derived from an EMBL/GenBank/DDBJ whole genome shotgun (WGS) entry which is preliminary data.</text>
</comment>
<keyword evidence="2" id="KW-0812">Transmembrane</keyword>
<accession>A0A556PR04</accession>
<feature type="region of interest" description="Disordered" evidence="1">
    <location>
        <begin position="463"/>
        <end position="516"/>
    </location>
</feature>
<keyword evidence="5" id="KW-1185">Reference proteome</keyword>
<feature type="transmembrane region" description="Helical" evidence="2">
    <location>
        <begin position="82"/>
        <end position="98"/>
    </location>
</feature>
<dbReference type="EMBL" id="VMHE01000003">
    <property type="protein sequence ID" value="TSJ66784.1"/>
    <property type="molecule type" value="Genomic_DNA"/>
</dbReference>
<feature type="compositionally biased region" description="Acidic residues" evidence="1">
    <location>
        <begin position="463"/>
        <end position="476"/>
    </location>
</feature>
<dbReference type="OrthoDB" id="198399at2"/>
<proteinExistence type="predicted"/>
<dbReference type="SMART" id="SM00228">
    <property type="entry name" value="PDZ"/>
    <property type="match status" value="1"/>
</dbReference>
<dbReference type="Gene3D" id="2.30.42.10">
    <property type="match status" value="1"/>
</dbReference>
<feature type="transmembrane region" description="Helical" evidence="2">
    <location>
        <begin position="252"/>
        <end position="269"/>
    </location>
</feature>